<keyword evidence="1" id="KW-0620">Polyamine biosynthesis</keyword>
<keyword evidence="4" id="KW-1185">Reference proteome</keyword>
<organism evidence="3 4">
    <name type="scientific">Discina gigas</name>
    <dbReference type="NCBI Taxonomy" id="1032678"/>
    <lineage>
        <taxon>Eukaryota</taxon>
        <taxon>Fungi</taxon>
        <taxon>Dikarya</taxon>
        <taxon>Ascomycota</taxon>
        <taxon>Pezizomycotina</taxon>
        <taxon>Pezizomycetes</taxon>
        <taxon>Pezizales</taxon>
        <taxon>Discinaceae</taxon>
        <taxon>Discina</taxon>
    </lineage>
</organism>
<proteinExistence type="predicted"/>
<dbReference type="Pfam" id="PF01564">
    <property type="entry name" value="Spermine_synth"/>
    <property type="match status" value="1"/>
</dbReference>
<feature type="transmembrane region" description="Helical" evidence="2">
    <location>
        <begin position="138"/>
        <end position="155"/>
    </location>
</feature>
<evidence type="ECO:0008006" key="5">
    <source>
        <dbReference type="Google" id="ProtNLM"/>
    </source>
</evidence>
<evidence type="ECO:0000313" key="4">
    <source>
        <dbReference type="Proteomes" id="UP001447188"/>
    </source>
</evidence>
<protein>
    <recommendedName>
        <fullName evidence="5">Spermine/spermidine synthase</fullName>
    </recommendedName>
</protein>
<evidence type="ECO:0000256" key="2">
    <source>
        <dbReference type="SAM" id="Phobius"/>
    </source>
</evidence>
<name>A0ABR3GNB0_9PEZI</name>
<keyword evidence="2" id="KW-0812">Transmembrane</keyword>
<keyword evidence="2" id="KW-1133">Transmembrane helix</keyword>
<dbReference type="Proteomes" id="UP001447188">
    <property type="component" value="Unassembled WGS sequence"/>
</dbReference>
<feature type="transmembrane region" description="Helical" evidence="2">
    <location>
        <begin position="162"/>
        <end position="183"/>
    </location>
</feature>
<evidence type="ECO:0000256" key="1">
    <source>
        <dbReference type="ARBA" id="ARBA00023115"/>
    </source>
</evidence>
<dbReference type="EMBL" id="JBBBZM010000035">
    <property type="protein sequence ID" value="KAL0637394.1"/>
    <property type="molecule type" value="Genomic_DNA"/>
</dbReference>
<dbReference type="SUPFAM" id="SSF53335">
    <property type="entry name" value="S-adenosyl-L-methionine-dependent methyltransferases"/>
    <property type="match status" value="1"/>
</dbReference>
<evidence type="ECO:0000313" key="3">
    <source>
        <dbReference type="EMBL" id="KAL0637394.1"/>
    </source>
</evidence>
<feature type="transmembrane region" description="Helical" evidence="2">
    <location>
        <begin position="203"/>
        <end position="223"/>
    </location>
</feature>
<dbReference type="PANTHER" id="PTHR43317">
    <property type="entry name" value="THERMOSPERMINE SYNTHASE ACAULIS5"/>
    <property type="match status" value="1"/>
</dbReference>
<dbReference type="PANTHER" id="PTHR43317:SF1">
    <property type="entry name" value="THERMOSPERMINE SYNTHASE ACAULIS5"/>
    <property type="match status" value="1"/>
</dbReference>
<sequence length="566" mass="62693">MAPSKPSEKEIRAMAKRAQGPKQKPHVSISHIENIAFLSIIKAVALIATASVASFASQIALAPVYGDIPTSLYHSKISASVFVAAWSAKYIPIKLPLKVRGLLPVLALYIPAIQRSLFQYSESWGPSQGPIITEGVTYYPLLFLAVFSSALLLNIQNVIFDGILAASSFGLFWGAQSVVPGLLRNYVGSSWLLTRCGLPHLYGAIYAILSPSLLLLTAIPALYHTATINTMCVTTPALNETLLASNYTLIARQESNTGYISILESNRENFRVMRCDHSLLGGEWQKPPPGFEHLDQGYKEPVYAIFVTMEAVRLVDPPPQNPNPRALAIGLGIGTAVNGLLSHGVETDVVELDPVVYDYAKKYFGLKPNHTAYIEDAISFVKRESTKVEDKKQYEFILHDVFTGGAVPASLFTAEFFTELRSLLTDDGVIAINWAGDLKLQAARSIIMTVMSMFNNCRVFREDMPDKDVEEAAVDFTNMVIFCTRADKPYTFRAPTNADFLGSFARRQYLFPKYEINLTHYFGNSSTWTILNEKSIGSLVEWQQTSALGHWKVIRTVVPPAVWENY</sequence>
<gene>
    <name evidence="3" type="ORF">Q9L58_003597</name>
</gene>
<feature type="transmembrane region" description="Helical" evidence="2">
    <location>
        <begin position="35"/>
        <end position="61"/>
    </location>
</feature>
<dbReference type="NCBIfam" id="NF037959">
    <property type="entry name" value="MFS_SpdSyn"/>
    <property type="match status" value="1"/>
</dbReference>
<accession>A0ABR3GNB0</accession>
<comment type="caution">
    <text evidence="3">The sequence shown here is derived from an EMBL/GenBank/DDBJ whole genome shotgun (WGS) entry which is preliminary data.</text>
</comment>
<dbReference type="InterPro" id="IPR029063">
    <property type="entry name" value="SAM-dependent_MTases_sf"/>
</dbReference>
<keyword evidence="2" id="KW-0472">Membrane</keyword>
<dbReference type="Gene3D" id="3.40.50.150">
    <property type="entry name" value="Vaccinia Virus protein VP39"/>
    <property type="match status" value="1"/>
</dbReference>
<reference evidence="3 4" key="1">
    <citation type="submission" date="2024-02" db="EMBL/GenBank/DDBJ databases">
        <title>Discinaceae phylogenomics.</title>
        <authorList>
            <person name="Dirks A.C."/>
            <person name="James T.Y."/>
        </authorList>
    </citation>
    <scope>NUCLEOTIDE SEQUENCE [LARGE SCALE GENOMIC DNA]</scope>
    <source>
        <strain evidence="3 4">ACD0624</strain>
    </source>
</reference>